<keyword evidence="6" id="KW-1185">Reference proteome</keyword>
<sequence length="498" mass="55802">MRAGELAMPTWVSIGLKTQTQINNQLHISQGVSNTHICYNLCSTVLADRVVAFAPRLKIVSRSCSGTRVRVRRSHRYSQFAFGELSGESQFRIIVVLYLGCELWRSLFNRLEKVTVIKKPDSKLLIQEASSFITQNLIRQQQNYCLQFLCHFGILDLIPLPPQRISYADVAAKANVPVTRLKAVARMAMTAGFLRETVDGNLSHSPLSGIFVQNEHLRIHLHHMVEQTIPLMAAFTQAIEMWGETKVPNQTAYNISAKTDLPFFEYLNSDPDIGSEFDSYMKSQAVVNSGAKVEHLLRAFDWASLREGATVVDLSIPTHWVGGGSGATAAALATAHPKLRVVIQDLPTPIRNTSAFVGTLPNDVSGRIELQEHDMFKGQPIKNAEVYLLRTIIHDWPDEEAVSILRRVVAAMGPQSHLVTMDMVLPIPGTESPDSEAALRQKDLAMIQTFNTKEREMEQWLELIRAVDPRIHVWKVRRPEGAQHSVLDVTFRENVPTS</sequence>
<evidence type="ECO:0000313" key="6">
    <source>
        <dbReference type="Proteomes" id="UP000016936"/>
    </source>
</evidence>
<dbReference type="Gene3D" id="1.10.10.10">
    <property type="entry name" value="Winged helix-like DNA-binding domain superfamily/Winged helix DNA-binding domain"/>
    <property type="match status" value="1"/>
</dbReference>
<name>M2UNJ4_COCH5</name>
<dbReference type="GO" id="GO:0008171">
    <property type="term" value="F:O-methyltransferase activity"/>
    <property type="evidence" value="ECO:0007669"/>
    <property type="project" value="InterPro"/>
</dbReference>
<protein>
    <recommendedName>
        <fullName evidence="4">O-methyltransferase C-terminal domain-containing protein</fullName>
    </recommendedName>
</protein>
<dbReference type="STRING" id="701091.M2UNJ4"/>
<reference evidence="5 6" key="1">
    <citation type="journal article" date="2012" name="PLoS Pathog.">
        <title>Diverse lifestyles and strategies of plant pathogenesis encoded in the genomes of eighteen Dothideomycetes fungi.</title>
        <authorList>
            <person name="Ohm R.A."/>
            <person name="Feau N."/>
            <person name="Henrissat B."/>
            <person name="Schoch C.L."/>
            <person name="Horwitz B.A."/>
            <person name="Barry K.W."/>
            <person name="Condon B.J."/>
            <person name="Copeland A.C."/>
            <person name="Dhillon B."/>
            <person name="Glaser F."/>
            <person name="Hesse C.N."/>
            <person name="Kosti I."/>
            <person name="LaButti K."/>
            <person name="Lindquist E.A."/>
            <person name="Lucas S."/>
            <person name="Salamov A.A."/>
            <person name="Bradshaw R.E."/>
            <person name="Ciuffetti L."/>
            <person name="Hamelin R.C."/>
            <person name="Kema G.H.J."/>
            <person name="Lawrence C."/>
            <person name="Scott J.A."/>
            <person name="Spatafora J.W."/>
            <person name="Turgeon B.G."/>
            <person name="de Wit P.J.G.M."/>
            <person name="Zhong S."/>
            <person name="Goodwin S.B."/>
            <person name="Grigoriev I.V."/>
        </authorList>
    </citation>
    <scope>NUCLEOTIDE SEQUENCE [LARGE SCALE GENOMIC DNA]</scope>
    <source>
        <strain evidence="6">C5 / ATCC 48332 / race O</strain>
    </source>
</reference>
<dbReference type="OrthoDB" id="1606438at2759"/>
<dbReference type="HOGENOM" id="CLU_005533_1_0_1"/>
<keyword evidence="3" id="KW-0949">S-adenosyl-L-methionine</keyword>
<dbReference type="InterPro" id="IPR001077">
    <property type="entry name" value="COMT_C"/>
</dbReference>
<dbReference type="InterPro" id="IPR036388">
    <property type="entry name" value="WH-like_DNA-bd_sf"/>
</dbReference>
<dbReference type="OMA" id="CEPEPNM"/>
<reference evidence="6" key="2">
    <citation type="journal article" date="2013" name="PLoS Genet.">
        <title>Comparative genome structure, secondary metabolite, and effector coding capacity across Cochliobolus pathogens.</title>
        <authorList>
            <person name="Condon B.J."/>
            <person name="Leng Y."/>
            <person name="Wu D."/>
            <person name="Bushley K.E."/>
            <person name="Ohm R.A."/>
            <person name="Otillar R."/>
            <person name="Martin J."/>
            <person name="Schackwitz W."/>
            <person name="Grimwood J."/>
            <person name="MohdZainudin N."/>
            <person name="Xue C."/>
            <person name="Wang R."/>
            <person name="Manning V.A."/>
            <person name="Dhillon B."/>
            <person name="Tu Z.J."/>
            <person name="Steffenson B.J."/>
            <person name="Salamov A."/>
            <person name="Sun H."/>
            <person name="Lowry S."/>
            <person name="LaButti K."/>
            <person name="Han J."/>
            <person name="Copeland A."/>
            <person name="Lindquist E."/>
            <person name="Barry K."/>
            <person name="Schmutz J."/>
            <person name="Baker S.E."/>
            <person name="Ciuffetti L.M."/>
            <person name="Grigoriev I.V."/>
            <person name="Zhong S."/>
            <person name="Turgeon B.G."/>
        </authorList>
    </citation>
    <scope>NUCLEOTIDE SEQUENCE [LARGE SCALE GENOMIC DNA]</scope>
    <source>
        <strain evidence="6">C5 / ATCC 48332 / race O</strain>
    </source>
</reference>
<dbReference type="SUPFAM" id="SSF46785">
    <property type="entry name" value="Winged helix' DNA-binding domain"/>
    <property type="match status" value="1"/>
</dbReference>
<evidence type="ECO:0000256" key="2">
    <source>
        <dbReference type="ARBA" id="ARBA00022679"/>
    </source>
</evidence>
<evidence type="ECO:0000313" key="5">
    <source>
        <dbReference type="EMBL" id="EMD89518.1"/>
    </source>
</evidence>
<dbReference type="PANTHER" id="PTHR43712:SF19">
    <property type="entry name" value="DUAL O-METHYLTRANSFERASE_FAD-DEPENDENT MONOOXYGENASE ELCB"/>
    <property type="match status" value="1"/>
</dbReference>
<dbReference type="InterPro" id="IPR036390">
    <property type="entry name" value="WH_DNA-bd_sf"/>
</dbReference>
<dbReference type="PROSITE" id="PS51683">
    <property type="entry name" value="SAM_OMT_II"/>
    <property type="match status" value="1"/>
</dbReference>
<dbReference type="InterPro" id="IPR029063">
    <property type="entry name" value="SAM-dependent_MTases_sf"/>
</dbReference>
<dbReference type="GO" id="GO:0032259">
    <property type="term" value="P:methylation"/>
    <property type="evidence" value="ECO:0007669"/>
    <property type="project" value="UniProtKB-KW"/>
</dbReference>
<organism evidence="5 6">
    <name type="scientific">Cochliobolus heterostrophus (strain C5 / ATCC 48332 / race O)</name>
    <name type="common">Southern corn leaf blight fungus</name>
    <name type="synonym">Bipolaris maydis</name>
    <dbReference type="NCBI Taxonomy" id="701091"/>
    <lineage>
        <taxon>Eukaryota</taxon>
        <taxon>Fungi</taxon>
        <taxon>Dikarya</taxon>
        <taxon>Ascomycota</taxon>
        <taxon>Pezizomycotina</taxon>
        <taxon>Dothideomycetes</taxon>
        <taxon>Pleosporomycetidae</taxon>
        <taxon>Pleosporales</taxon>
        <taxon>Pleosporineae</taxon>
        <taxon>Pleosporaceae</taxon>
        <taxon>Bipolaris</taxon>
    </lineage>
</organism>
<dbReference type="InterPro" id="IPR016461">
    <property type="entry name" value="COMT-like"/>
</dbReference>
<keyword evidence="2" id="KW-0808">Transferase</keyword>
<dbReference type="SUPFAM" id="SSF53335">
    <property type="entry name" value="S-adenosyl-L-methionine-dependent methyltransferases"/>
    <property type="match status" value="1"/>
</dbReference>
<proteinExistence type="predicted"/>
<dbReference type="Proteomes" id="UP000016936">
    <property type="component" value="Unassembled WGS sequence"/>
</dbReference>
<dbReference type="Pfam" id="PF00891">
    <property type="entry name" value="Methyltransf_2"/>
    <property type="match status" value="1"/>
</dbReference>
<evidence type="ECO:0000259" key="4">
    <source>
        <dbReference type="Pfam" id="PF00891"/>
    </source>
</evidence>
<dbReference type="AlphaFoldDB" id="M2UNJ4"/>
<gene>
    <name evidence="5" type="ORF">COCHEDRAFT_1216240</name>
</gene>
<accession>M2UNJ4</accession>
<feature type="domain" description="O-methyltransferase C-terminal" evidence="4">
    <location>
        <begin position="253"/>
        <end position="465"/>
    </location>
</feature>
<keyword evidence="1" id="KW-0489">Methyltransferase</keyword>
<dbReference type="PANTHER" id="PTHR43712">
    <property type="entry name" value="PUTATIVE (AFU_ORTHOLOGUE AFUA_4G14580)-RELATED"/>
    <property type="match status" value="1"/>
</dbReference>
<dbReference type="Gene3D" id="3.40.50.150">
    <property type="entry name" value="Vaccinia Virus protein VP39"/>
    <property type="match status" value="1"/>
</dbReference>
<evidence type="ECO:0000256" key="3">
    <source>
        <dbReference type="ARBA" id="ARBA00022691"/>
    </source>
</evidence>
<evidence type="ECO:0000256" key="1">
    <source>
        <dbReference type="ARBA" id="ARBA00022603"/>
    </source>
</evidence>
<dbReference type="eggNOG" id="KOG3178">
    <property type="taxonomic scope" value="Eukaryota"/>
</dbReference>
<dbReference type="EMBL" id="KB445579">
    <property type="protein sequence ID" value="EMD89518.1"/>
    <property type="molecule type" value="Genomic_DNA"/>
</dbReference>